<name>A0A6I9WNK8_9HYME</name>
<dbReference type="Proteomes" id="UP000504615">
    <property type="component" value="Unplaced"/>
</dbReference>
<protein>
    <submittedName>
        <fullName evidence="2">Uncharacterized protein LOC105431128</fullName>
    </submittedName>
</protein>
<evidence type="ECO:0000313" key="2">
    <source>
        <dbReference type="RefSeq" id="XP_011643421.1"/>
    </source>
</evidence>
<dbReference type="OrthoDB" id="6617171at2759"/>
<keyword evidence="1" id="KW-1185">Reference proteome</keyword>
<evidence type="ECO:0000313" key="1">
    <source>
        <dbReference type="Proteomes" id="UP000504615"/>
    </source>
</evidence>
<reference evidence="2" key="1">
    <citation type="submission" date="2025-08" db="UniProtKB">
        <authorList>
            <consortium name="RefSeq"/>
        </authorList>
    </citation>
    <scope>IDENTIFICATION</scope>
</reference>
<sequence length="182" mass="21356">MLHLNVATLESCSRCESSRILCATYIDCFTWEVDHEFTIPENLYFVKTSAWCSDQTLMRNARTFDSSFFAWPQMLFRNRLDFSIFPKLPNQSQLQEWTKNGFANLLRLALFISMKKEPIHIEFKPEDGPRAAKNYQQRFGYRGEWLIKQLGNGLDIRLNRQPMPNTFLMPPPIPFKGDSNFS</sequence>
<gene>
    <name evidence="2" type="primary">LOC105431128</name>
</gene>
<proteinExistence type="predicted"/>
<organism evidence="1 2">
    <name type="scientific">Pogonomyrmex barbatus</name>
    <name type="common">red harvester ant</name>
    <dbReference type="NCBI Taxonomy" id="144034"/>
    <lineage>
        <taxon>Eukaryota</taxon>
        <taxon>Metazoa</taxon>
        <taxon>Ecdysozoa</taxon>
        <taxon>Arthropoda</taxon>
        <taxon>Hexapoda</taxon>
        <taxon>Insecta</taxon>
        <taxon>Pterygota</taxon>
        <taxon>Neoptera</taxon>
        <taxon>Endopterygota</taxon>
        <taxon>Hymenoptera</taxon>
        <taxon>Apocrita</taxon>
        <taxon>Aculeata</taxon>
        <taxon>Formicoidea</taxon>
        <taxon>Formicidae</taxon>
        <taxon>Myrmicinae</taxon>
        <taxon>Pogonomyrmex</taxon>
    </lineage>
</organism>
<accession>A0A6I9WNK8</accession>
<dbReference type="RefSeq" id="XP_011643421.1">
    <property type="nucleotide sequence ID" value="XM_011645119.1"/>
</dbReference>
<dbReference type="AlphaFoldDB" id="A0A6I9WNK8"/>
<dbReference type="KEGG" id="pbar:105431128"/>
<dbReference type="GeneID" id="105431128"/>